<evidence type="ECO:0000313" key="3">
    <source>
        <dbReference type="Proteomes" id="UP000248044"/>
    </source>
</evidence>
<feature type="transmembrane region" description="Helical" evidence="1">
    <location>
        <begin position="12"/>
        <end position="36"/>
    </location>
</feature>
<dbReference type="Proteomes" id="UP000248044">
    <property type="component" value="Chromosome"/>
</dbReference>
<proteinExistence type="predicted"/>
<evidence type="ECO:0000256" key="1">
    <source>
        <dbReference type="SAM" id="Phobius"/>
    </source>
</evidence>
<gene>
    <name evidence="2" type="ORF">DFR85_04455</name>
</gene>
<feature type="transmembrane region" description="Helical" evidence="1">
    <location>
        <begin position="116"/>
        <end position="143"/>
    </location>
</feature>
<dbReference type="EMBL" id="CP029289">
    <property type="protein sequence ID" value="AWR93983.1"/>
    <property type="molecule type" value="Genomic_DNA"/>
</dbReference>
<dbReference type="AlphaFoldDB" id="A0A2U9ID78"/>
<organism evidence="2 3">
    <name type="scientific">Acidianus brierleyi</name>
    <dbReference type="NCBI Taxonomy" id="41673"/>
    <lineage>
        <taxon>Archaea</taxon>
        <taxon>Thermoproteota</taxon>
        <taxon>Thermoprotei</taxon>
        <taxon>Sulfolobales</taxon>
        <taxon>Sulfolobaceae</taxon>
        <taxon>Acidianus</taxon>
    </lineage>
</organism>
<feature type="transmembrane region" description="Helical" evidence="1">
    <location>
        <begin position="74"/>
        <end position="95"/>
    </location>
</feature>
<keyword evidence="1" id="KW-0812">Transmembrane</keyword>
<dbReference type="KEGG" id="abri:DFR85_04455"/>
<keyword evidence="1" id="KW-1133">Transmembrane helix</keyword>
<keyword evidence="1" id="KW-0472">Membrane</keyword>
<sequence length="221" mass="25988">MDLNKLKYSIGSAMFFFGSLVFLIIFTEIFIMNYSFNFDNFHLMSFGYPWASERVMKYTGFIKMPDFSNSNPDVYFLNYGEAMFISLIFGVYGVFLSEKYMTEIKNKENKILSRTFFTLFLISFIVTLIAFIRIQVLSSFYFIGNTLLVPDDRYSILNRIIVNYNIDPSNIIRYNGGVFGTQKIWIIDWDILLLLSSGISFVSYILWKYFSQIIVNKHEIQ</sequence>
<accession>A0A2U9ID78</accession>
<protein>
    <submittedName>
        <fullName evidence="2">Uncharacterized protein</fullName>
    </submittedName>
</protein>
<feature type="transmembrane region" description="Helical" evidence="1">
    <location>
        <begin position="184"/>
        <end position="207"/>
    </location>
</feature>
<evidence type="ECO:0000313" key="2">
    <source>
        <dbReference type="EMBL" id="AWR93983.1"/>
    </source>
</evidence>
<reference evidence="2 3" key="1">
    <citation type="submission" date="2018-05" db="EMBL/GenBank/DDBJ databases">
        <title>Complete Genome Sequences of Extremely Thermoacidophilic, Metal-Mobilizing Type-Strain Members of the Archaeal Family Sulfolobaceae: Acidianus brierleyi DSM-1651T, Acidianus sulfidivorans DSM-18786T, Metallosphaera hakonensis DSM-7519T, and Metallosphaera prunae DSM-10039T.</title>
        <authorList>
            <person name="Counts J.A."/>
            <person name="Kelly R.M."/>
        </authorList>
    </citation>
    <scope>NUCLEOTIDE SEQUENCE [LARGE SCALE GENOMIC DNA]</scope>
    <source>
        <strain evidence="2 3">DSM 1651</strain>
    </source>
</reference>
<dbReference type="RefSeq" id="WP_110269867.1">
    <property type="nucleotide sequence ID" value="NZ_CP029289.2"/>
</dbReference>
<name>A0A2U9ID78_9CREN</name>
<dbReference type="GeneID" id="36831381"/>
<keyword evidence="3" id="KW-1185">Reference proteome</keyword>